<name>A0A1W6NZS4_9RHOB</name>
<dbReference type="KEGG" id="kro:BVG79_01297"/>
<reference evidence="1 2" key="1">
    <citation type="submission" date="2017-02" db="EMBL/GenBank/DDBJ databases">
        <title>Ketogulonicigenium robustum SPU B003 Genome sequencing and assembly.</title>
        <authorList>
            <person name="Li Y."/>
            <person name="Liu L."/>
            <person name="Wang C."/>
            <person name="Zhang M."/>
            <person name="Zhang T."/>
            <person name="Zhang Y."/>
        </authorList>
    </citation>
    <scope>NUCLEOTIDE SEQUENCE [LARGE SCALE GENOMIC DNA]</scope>
    <source>
        <strain evidence="1 2">SPU_B003</strain>
    </source>
</reference>
<keyword evidence="2" id="KW-1185">Reference proteome</keyword>
<evidence type="ECO:0000313" key="2">
    <source>
        <dbReference type="Proteomes" id="UP000242447"/>
    </source>
</evidence>
<dbReference type="AlphaFoldDB" id="A0A1W6NZS4"/>
<protein>
    <submittedName>
        <fullName evidence="1">Uncharacterized protein</fullName>
    </submittedName>
</protein>
<organism evidence="1 2">
    <name type="scientific">Ketogulonicigenium robustum</name>
    <dbReference type="NCBI Taxonomy" id="92947"/>
    <lineage>
        <taxon>Bacteria</taxon>
        <taxon>Pseudomonadati</taxon>
        <taxon>Pseudomonadota</taxon>
        <taxon>Alphaproteobacteria</taxon>
        <taxon>Rhodobacterales</taxon>
        <taxon>Roseobacteraceae</taxon>
        <taxon>Ketogulonicigenium</taxon>
    </lineage>
</organism>
<accession>A0A1W6NZS4</accession>
<gene>
    <name evidence="1" type="ORF">BVG79_01297</name>
</gene>
<proteinExistence type="predicted"/>
<evidence type="ECO:0000313" key="1">
    <source>
        <dbReference type="EMBL" id="ARO14643.1"/>
    </source>
</evidence>
<sequence>MLYGDSGRGEAVQDGNSGLELGDLTIEASGGVALAQPFHAVHLASTRLRL</sequence>
<dbReference type="EMBL" id="CP019937">
    <property type="protein sequence ID" value="ARO14643.1"/>
    <property type="molecule type" value="Genomic_DNA"/>
</dbReference>
<dbReference type="Proteomes" id="UP000242447">
    <property type="component" value="Chromosome"/>
</dbReference>